<comment type="caution">
    <text evidence="9">The sequence shown here is derived from an EMBL/GenBank/DDBJ whole genome shotgun (WGS) entry which is preliminary data.</text>
</comment>
<dbReference type="Pfam" id="PF19300">
    <property type="entry name" value="BPD_transp_1_N"/>
    <property type="match status" value="1"/>
</dbReference>
<comment type="subcellular location">
    <subcellularLocation>
        <location evidence="1 7">Cell membrane</location>
        <topology evidence="1 7">Multi-pass membrane protein</topology>
    </subcellularLocation>
</comment>
<dbReference type="PANTHER" id="PTHR43163">
    <property type="entry name" value="DIPEPTIDE TRANSPORT SYSTEM PERMEASE PROTEIN DPPB-RELATED"/>
    <property type="match status" value="1"/>
</dbReference>
<dbReference type="Pfam" id="PF00528">
    <property type="entry name" value="BPD_transp_1"/>
    <property type="match status" value="1"/>
</dbReference>
<evidence type="ECO:0000259" key="8">
    <source>
        <dbReference type="PROSITE" id="PS50928"/>
    </source>
</evidence>
<proteinExistence type="inferred from homology"/>
<keyword evidence="4 7" id="KW-0812">Transmembrane</keyword>
<evidence type="ECO:0000256" key="2">
    <source>
        <dbReference type="ARBA" id="ARBA00022448"/>
    </source>
</evidence>
<protein>
    <submittedName>
        <fullName evidence="9">Peptide/nickel transport system permease protein</fullName>
    </submittedName>
</protein>
<keyword evidence="2 7" id="KW-0813">Transport</keyword>
<keyword evidence="6 7" id="KW-0472">Membrane</keyword>
<evidence type="ECO:0000256" key="7">
    <source>
        <dbReference type="RuleBase" id="RU363032"/>
    </source>
</evidence>
<dbReference type="Proteomes" id="UP000541969">
    <property type="component" value="Unassembled WGS sequence"/>
</dbReference>
<evidence type="ECO:0000256" key="6">
    <source>
        <dbReference type="ARBA" id="ARBA00023136"/>
    </source>
</evidence>
<sequence>MLDRFRFVPGRLLQAIPVLFGITLIVFFMVHLLPGNPAVAILGQTATPERVAALSAQLGLDKPLWDQYLLFLGHLFQGNLGTSITYQQPVSGLVLQDFPITLQLLLYALVLSLLISVPLAALAATAPGRGRDLGVRAFTLLGQGMPQFWVGIMLILLLAVNAGLFPVGGYGETWAEHWYYLFLPALTLAIAMCPTVIRSLRASTINVLGSEYVGTARSKGAAGSELFRMHVLRNAAIPTVSILGVNLGYLIGGTLVIEKVFAIPGIGSLMINAILARDFPIIQAVALFVALFVIVVGILTDVVYTTIDPRVDLSTKELA</sequence>
<keyword evidence="5 7" id="KW-1133">Transmembrane helix</keyword>
<feature type="transmembrane region" description="Helical" evidence="7">
    <location>
        <begin position="177"/>
        <end position="197"/>
    </location>
</feature>
<dbReference type="EMBL" id="JACBZT010000001">
    <property type="protein sequence ID" value="NYJ06869.1"/>
    <property type="molecule type" value="Genomic_DNA"/>
</dbReference>
<accession>A0A853CIY4</accession>
<keyword evidence="3" id="KW-1003">Cell membrane</keyword>
<evidence type="ECO:0000256" key="4">
    <source>
        <dbReference type="ARBA" id="ARBA00022692"/>
    </source>
</evidence>
<gene>
    <name evidence="9" type="ORF">GGQ55_003147</name>
</gene>
<feature type="transmembrane region" description="Helical" evidence="7">
    <location>
        <begin position="104"/>
        <end position="127"/>
    </location>
</feature>
<evidence type="ECO:0000313" key="10">
    <source>
        <dbReference type="Proteomes" id="UP000541969"/>
    </source>
</evidence>
<dbReference type="CDD" id="cd06261">
    <property type="entry name" value="TM_PBP2"/>
    <property type="match status" value="1"/>
</dbReference>
<dbReference type="InterPro" id="IPR000515">
    <property type="entry name" value="MetI-like"/>
</dbReference>
<feature type="transmembrane region" description="Helical" evidence="7">
    <location>
        <begin position="235"/>
        <end position="261"/>
    </location>
</feature>
<organism evidence="9 10">
    <name type="scientific">Petropleomorpha daqingensis</name>
    <dbReference type="NCBI Taxonomy" id="2026353"/>
    <lineage>
        <taxon>Bacteria</taxon>
        <taxon>Bacillati</taxon>
        <taxon>Actinomycetota</taxon>
        <taxon>Actinomycetes</taxon>
        <taxon>Geodermatophilales</taxon>
        <taxon>Geodermatophilaceae</taxon>
        <taxon>Petropleomorpha</taxon>
    </lineage>
</organism>
<comment type="similarity">
    <text evidence="7">Belongs to the binding-protein-dependent transport system permease family.</text>
</comment>
<evidence type="ECO:0000313" key="9">
    <source>
        <dbReference type="EMBL" id="NYJ06869.1"/>
    </source>
</evidence>
<keyword evidence="10" id="KW-1185">Reference proteome</keyword>
<dbReference type="SUPFAM" id="SSF161098">
    <property type="entry name" value="MetI-like"/>
    <property type="match status" value="1"/>
</dbReference>
<dbReference type="GO" id="GO:0055085">
    <property type="term" value="P:transmembrane transport"/>
    <property type="evidence" value="ECO:0007669"/>
    <property type="project" value="InterPro"/>
</dbReference>
<evidence type="ECO:0000256" key="3">
    <source>
        <dbReference type="ARBA" id="ARBA00022475"/>
    </source>
</evidence>
<dbReference type="InterPro" id="IPR035906">
    <property type="entry name" value="MetI-like_sf"/>
</dbReference>
<reference evidence="9 10" key="1">
    <citation type="submission" date="2020-07" db="EMBL/GenBank/DDBJ databases">
        <title>Sequencing the genomes of 1000 actinobacteria strains.</title>
        <authorList>
            <person name="Klenk H.-P."/>
        </authorList>
    </citation>
    <scope>NUCLEOTIDE SEQUENCE [LARGE SCALE GENOMIC DNA]</scope>
    <source>
        <strain evidence="9 10">DSM 104001</strain>
    </source>
</reference>
<feature type="transmembrane region" description="Helical" evidence="7">
    <location>
        <begin position="148"/>
        <end position="171"/>
    </location>
</feature>
<evidence type="ECO:0000256" key="1">
    <source>
        <dbReference type="ARBA" id="ARBA00004651"/>
    </source>
</evidence>
<dbReference type="PROSITE" id="PS50928">
    <property type="entry name" value="ABC_TM1"/>
    <property type="match status" value="1"/>
</dbReference>
<feature type="transmembrane region" description="Helical" evidence="7">
    <location>
        <begin position="12"/>
        <end position="33"/>
    </location>
</feature>
<dbReference type="GO" id="GO:0005886">
    <property type="term" value="C:plasma membrane"/>
    <property type="evidence" value="ECO:0007669"/>
    <property type="project" value="UniProtKB-SubCell"/>
</dbReference>
<evidence type="ECO:0000256" key="5">
    <source>
        <dbReference type="ARBA" id="ARBA00022989"/>
    </source>
</evidence>
<dbReference type="Gene3D" id="1.10.3720.10">
    <property type="entry name" value="MetI-like"/>
    <property type="match status" value="1"/>
</dbReference>
<feature type="transmembrane region" description="Helical" evidence="7">
    <location>
        <begin position="281"/>
        <end position="304"/>
    </location>
</feature>
<dbReference type="InterPro" id="IPR045621">
    <property type="entry name" value="BPD_transp_1_N"/>
</dbReference>
<dbReference type="PANTHER" id="PTHR43163:SF6">
    <property type="entry name" value="DIPEPTIDE TRANSPORT SYSTEM PERMEASE PROTEIN DPPB-RELATED"/>
    <property type="match status" value="1"/>
</dbReference>
<dbReference type="AlphaFoldDB" id="A0A853CIY4"/>
<name>A0A853CIY4_9ACTN</name>
<dbReference type="RefSeq" id="WP_179718296.1">
    <property type="nucleotide sequence ID" value="NZ_JACBZT010000001.1"/>
</dbReference>
<feature type="domain" description="ABC transmembrane type-1" evidence="8">
    <location>
        <begin position="98"/>
        <end position="300"/>
    </location>
</feature>